<dbReference type="GO" id="GO:0047499">
    <property type="term" value="F:calcium-independent phospholipase A2 activity"/>
    <property type="evidence" value="ECO:0007669"/>
    <property type="project" value="TreeGrafter"/>
</dbReference>
<dbReference type="CDD" id="cd07199">
    <property type="entry name" value="Pat17_PNPLA8_PNPLA9_like"/>
    <property type="match status" value="1"/>
</dbReference>
<dbReference type="Pfam" id="PF01734">
    <property type="entry name" value="Patatin"/>
    <property type="match status" value="1"/>
</dbReference>
<dbReference type="PROSITE" id="PS51635">
    <property type="entry name" value="PNPLA"/>
    <property type="match status" value="1"/>
</dbReference>
<organism evidence="7 8">
    <name type="scientific">Fusarium redolens</name>
    <dbReference type="NCBI Taxonomy" id="48865"/>
    <lineage>
        <taxon>Eukaryota</taxon>
        <taxon>Fungi</taxon>
        <taxon>Dikarya</taxon>
        <taxon>Ascomycota</taxon>
        <taxon>Pezizomycotina</taxon>
        <taxon>Sordariomycetes</taxon>
        <taxon>Hypocreomycetidae</taxon>
        <taxon>Hypocreales</taxon>
        <taxon>Nectriaceae</taxon>
        <taxon>Fusarium</taxon>
        <taxon>Fusarium redolens species complex</taxon>
    </lineage>
</organism>
<dbReference type="GO" id="GO:0046486">
    <property type="term" value="P:glycerolipid metabolic process"/>
    <property type="evidence" value="ECO:0007669"/>
    <property type="project" value="UniProtKB-ARBA"/>
</dbReference>
<accession>A0A9P9JLM8</accession>
<evidence type="ECO:0000313" key="7">
    <source>
        <dbReference type="EMBL" id="KAH7227080.1"/>
    </source>
</evidence>
<evidence type="ECO:0000256" key="5">
    <source>
        <dbReference type="SAM" id="MobiDB-lite"/>
    </source>
</evidence>
<dbReference type="Proteomes" id="UP000720189">
    <property type="component" value="Unassembled WGS sequence"/>
</dbReference>
<feature type="short sequence motif" description="GXSXG" evidence="4">
    <location>
        <begin position="866"/>
        <end position="870"/>
    </location>
</feature>
<feature type="region of interest" description="Disordered" evidence="5">
    <location>
        <begin position="1"/>
        <end position="22"/>
    </location>
</feature>
<dbReference type="InterPro" id="IPR016035">
    <property type="entry name" value="Acyl_Trfase/lysoPLipase"/>
</dbReference>
<sequence>MPGKYNDSVISFKTDSEPEDESEIAALEDFTQSHVDVDFSDDEGSTSTAPHISWRRPSQSFIRNQARELKISSACRICDQPGRPEELIFCSGCGTPWRPAHNKCLAKHRAHVPRRVRRRSSLGDEECDEVDYIDYVFTRYLLRPPSPTSRPELHANDVTCSWIGVPVFQSVDRPQIHIWSRLHDLLQMSRTARKRQYPNLISFIGDTGSGKSTLIRTMIKMARPETPQDESVPVPGLPEDRFVSTSSDIHAYADPLTLSSRSPMVYVDSEGFVGSDRPVSQEIVTALSEPGWLLQCKFGTNAAEHRVQIFYQEQQDRLLKKVNQFLDGAENRINVDWGRLDYPDPRSSVVPRTSNGRRLCRVQHNTRKLIVSHLYPRVLYGFSDVVCFVTTNGRSSNTFLGELIDWAQESHDRILNQRMKPSLIIIINKDVETGLYSSSSTDPTEQLLRSFENTERFESLQYLWEDREHPIKSTADLLRCYYSDFKVVLIPALTRKSSPAEAISVSKSIKELYETIRTSVAKVRNAKIHNGTESDLATLNTHLSRSLSVLGQDLRAALDLHDIVKEDSPIPTELSDHMAATLQQMCTARGLDNTDEIGGEQQLVDSFTPYVGACISAQTSCIEDNGTELMMLIQTVKLITTEVRRTTRDKLITEAQRGLQKFRWRHWRCEALDPHGRRRCQNYCNGHEKGHQFKSDSTNRTINSIRDKSSDRCSWHPDKFARRLREEIARSQRGGQAIKRLTSLARVIRLTELQSQRTCFTCLSNCPTNMLPCQRFQHGICQTCLERFARQTNGGSILVIGKCPLGCALKTGTWSIRIKPKAAGPRVLSLDGGGVRGIVELYVLSQIEQQVGYGISIHELFDLVVGTSTGGIVALGVFHERWSTRDAITRFQALAKQAFTLRLGLGNSFIKTMVQPFYTFRYTSDGIENALKQSFGRSRFLFGPSMDLKTNFRATTGGKDWVKVGVVSCLQGRAQPTLIANYSRNPSRDKDDEDYLSREDEQSRDFKIWEAARATSAAPVFFQPFVHSKTQRSYVDGALAYNNPVSLAYSEVEKIWPDSLPPDIVLSIGTGVVVEPKSGKMKTKRDSKVESLKKLLPGGYRKQIEAGLGIIQSSMSCHEAWREFKRLSIPEPRLRDNCHRLNVGLRQRVEMDDVRKMEMPLEDCEKYLCYDTETMYYNRGYRTAFQHVQTVSKRLLASLFYYVGPLQDTMKGGKYEGNIFCRLEPGSASARNLLRERIRFRLGQLPENSVNPVYSRMQHHHDSAGFKPRDLSAHVVFKAADGTFERYIEVNMPQWEEIWEPISGF</sequence>
<protein>
    <recommendedName>
        <fullName evidence="6">PNPLA domain-containing protein</fullName>
    </recommendedName>
</protein>
<evidence type="ECO:0000313" key="8">
    <source>
        <dbReference type="Proteomes" id="UP000720189"/>
    </source>
</evidence>
<feature type="short sequence motif" description="GXGXXG" evidence="4">
    <location>
        <begin position="832"/>
        <end position="837"/>
    </location>
</feature>
<dbReference type="SUPFAM" id="SSF52151">
    <property type="entry name" value="FabD/lysophospholipase-like"/>
    <property type="match status" value="1"/>
</dbReference>
<dbReference type="InterPro" id="IPR013083">
    <property type="entry name" value="Znf_RING/FYVE/PHD"/>
</dbReference>
<dbReference type="EMBL" id="JAGMUX010000025">
    <property type="protein sequence ID" value="KAH7227080.1"/>
    <property type="molecule type" value="Genomic_DNA"/>
</dbReference>
<keyword evidence="8" id="KW-1185">Reference proteome</keyword>
<dbReference type="PANTHER" id="PTHR24185">
    <property type="entry name" value="CALCIUM-INDEPENDENT PHOSPHOLIPASE A2-GAMMA"/>
    <property type="match status" value="1"/>
</dbReference>
<keyword evidence="3 4" id="KW-0443">Lipid metabolism</keyword>
<feature type="active site" description="Proton acceptor" evidence="4">
    <location>
        <position position="1036"/>
    </location>
</feature>
<gene>
    <name evidence="7" type="ORF">BKA55DRAFT_545703</name>
</gene>
<evidence type="ECO:0000256" key="2">
    <source>
        <dbReference type="ARBA" id="ARBA00022963"/>
    </source>
</evidence>
<dbReference type="RefSeq" id="XP_046042511.1">
    <property type="nucleotide sequence ID" value="XM_046190839.1"/>
</dbReference>
<dbReference type="Gene3D" id="3.30.40.10">
    <property type="entry name" value="Zinc/RING finger domain, C3HC4 (zinc finger)"/>
    <property type="match status" value="1"/>
</dbReference>
<evidence type="ECO:0000256" key="3">
    <source>
        <dbReference type="ARBA" id="ARBA00023098"/>
    </source>
</evidence>
<keyword evidence="1 4" id="KW-0378">Hydrolase</keyword>
<keyword evidence="2 4" id="KW-0442">Lipid degradation</keyword>
<evidence type="ECO:0000256" key="4">
    <source>
        <dbReference type="PROSITE-ProRule" id="PRU01161"/>
    </source>
</evidence>
<dbReference type="PANTHER" id="PTHR24185:SF1">
    <property type="entry name" value="CALCIUM-INDEPENDENT PHOSPHOLIPASE A2-GAMMA"/>
    <property type="match status" value="1"/>
</dbReference>
<feature type="active site" description="Nucleophile" evidence="4">
    <location>
        <position position="868"/>
    </location>
</feature>
<proteinExistence type="predicted"/>
<dbReference type="GO" id="GO:0019369">
    <property type="term" value="P:arachidonate metabolic process"/>
    <property type="evidence" value="ECO:0007669"/>
    <property type="project" value="TreeGrafter"/>
</dbReference>
<dbReference type="OrthoDB" id="194358at2759"/>
<evidence type="ECO:0000259" key="6">
    <source>
        <dbReference type="PROSITE" id="PS51635"/>
    </source>
</evidence>
<evidence type="ECO:0000256" key="1">
    <source>
        <dbReference type="ARBA" id="ARBA00022801"/>
    </source>
</evidence>
<name>A0A9P9JLM8_FUSRE</name>
<dbReference type="InterPro" id="IPR027417">
    <property type="entry name" value="P-loop_NTPase"/>
</dbReference>
<dbReference type="SUPFAM" id="SSF52540">
    <property type="entry name" value="P-loop containing nucleoside triphosphate hydrolases"/>
    <property type="match status" value="2"/>
</dbReference>
<comment type="caution">
    <text evidence="7">The sequence shown here is derived from an EMBL/GenBank/DDBJ whole genome shotgun (WGS) entry which is preliminary data.</text>
</comment>
<dbReference type="InterPro" id="IPR002641">
    <property type="entry name" value="PNPLA_dom"/>
</dbReference>
<feature type="short sequence motif" description="DGA/G" evidence="4">
    <location>
        <begin position="1036"/>
        <end position="1038"/>
    </location>
</feature>
<reference evidence="7" key="1">
    <citation type="journal article" date="2021" name="Nat. Commun.">
        <title>Genetic determinants of endophytism in the Arabidopsis root mycobiome.</title>
        <authorList>
            <person name="Mesny F."/>
            <person name="Miyauchi S."/>
            <person name="Thiergart T."/>
            <person name="Pickel B."/>
            <person name="Atanasova L."/>
            <person name="Karlsson M."/>
            <person name="Huettel B."/>
            <person name="Barry K.W."/>
            <person name="Haridas S."/>
            <person name="Chen C."/>
            <person name="Bauer D."/>
            <person name="Andreopoulos W."/>
            <person name="Pangilinan J."/>
            <person name="LaButti K."/>
            <person name="Riley R."/>
            <person name="Lipzen A."/>
            <person name="Clum A."/>
            <person name="Drula E."/>
            <person name="Henrissat B."/>
            <person name="Kohler A."/>
            <person name="Grigoriev I.V."/>
            <person name="Martin F.M."/>
            <person name="Hacquard S."/>
        </authorList>
    </citation>
    <scope>NUCLEOTIDE SEQUENCE</scope>
    <source>
        <strain evidence="7">MPI-CAGE-AT-0023</strain>
    </source>
</reference>
<feature type="domain" description="PNPLA" evidence="6">
    <location>
        <begin position="828"/>
        <end position="1049"/>
    </location>
</feature>
<dbReference type="GO" id="GO:0016020">
    <property type="term" value="C:membrane"/>
    <property type="evidence" value="ECO:0007669"/>
    <property type="project" value="TreeGrafter"/>
</dbReference>
<dbReference type="GO" id="GO:0016042">
    <property type="term" value="P:lipid catabolic process"/>
    <property type="evidence" value="ECO:0007669"/>
    <property type="project" value="UniProtKB-UniRule"/>
</dbReference>
<dbReference type="GeneID" id="70220793"/>
<dbReference type="Gene3D" id="3.40.1090.10">
    <property type="entry name" value="Cytosolic phospholipase A2 catalytic domain"/>
    <property type="match status" value="1"/>
</dbReference>